<name>A0A2K8NQU4_9MOLU</name>
<evidence type="ECO:0000313" key="2">
    <source>
        <dbReference type="Proteomes" id="UP000232222"/>
    </source>
</evidence>
<gene>
    <name evidence="1" type="primary">fruR</name>
    <name evidence="1" type="ORF">EFREU_v1c01830</name>
</gene>
<dbReference type="SMART" id="SM01134">
    <property type="entry name" value="DeoRC"/>
    <property type="match status" value="1"/>
</dbReference>
<sequence length="249" mass="28319">MLKDERRIKILEVINKEGFAKNINLSRLTNSTIQTVITDINELHNEGLLIKVYGGAKSITINNNQKNMPERFDEEKDKLNIEAKDKIAKKAASMINDGDLVFLDTGTTTKRMVKYLLNKKIKIVTNGYSIALALIEQDMEVYFVGGRLIPSTHASAGELALKFLDNFFFDKAFLGSNGLANNNFYTTNISEAMIKEKVSQNSHHSWMLMDSSKFNLKNRIKIELKKETVLISEKEPSDYNREICLAKFN</sequence>
<protein>
    <submittedName>
        <fullName evidence="1">DeoR family transcriptional regulator</fullName>
    </submittedName>
</protein>
<dbReference type="SUPFAM" id="SSF46785">
    <property type="entry name" value="Winged helix' DNA-binding domain"/>
    <property type="match status" value="1"/>
</dbReference>
<dbReference type="InterPro" id="IPR014036">
    <property type="entry name" value="DeoR-like_C"/>
</dbReference>
<dbReference type="SUPFAM" id="SSF100950">
    <property type="entry name" value="NagB/RpiA/CoA transferase-like"/>
    <property type="match status" value="1"/>
</dbReference>
<dbReference type="Pfam" id="PF00455">
    <property type="entry name" value="DeoRC"/>
    <property type="match status" value="1"/>
</dbReference>
<dbReference type="InterPro" id="IPR037171">
    <property type="entry name" value="NagB/RpiA_transferase-like"/>
</dbReference>
<dbReference type="Gene3D" id="3.40.50.1360">
    <property type="match status" value="1"/>
</dbReference>
<dbReference type="PANTHER" id="PTHR30363:SF44">
    <property type="entry name" value="AGA OPERON TRANSCRIPTIONAL REPRESSOR-RELATED"/>
    <property type="match status" value="1"/>
</dbReference>
<dbReference type="InterPro" id="IPR050313">
    <property type="entry name" value="Carb_Metab_HTH_regulators"/>
</dbReference>
<dbReference type="KEGG" id="efr:EFREU_v1c01830"/>
<dbReference type="AlphaFoldDB" id="A0A2K8NQU4"/>
<proteinExistence type="predicted"/>
<dbReference type="Proteomes" id="UP000232222">
    <property type="component" value="Chromosome"/>
</dbReference>
<reference evidence="1 2" key="1">
    <citation type="submission" date="2017-11" db="EMBL/GenBank/DDBJ databases">
        <title>Genome sequence of Entomoplasma freundtii BARC 318 (ATCC 51999).</title>
        <authorList>
            <person name="Lo W.-S."/>
            <person name="Gasparich G.E."/>
            <person name="Kuo C.-H."/>
        </authorList>
    </citation>
    <scope>NUCLEOTIDE SEQUENCE [LARGE SCALE GENOMIC DNA]</scope>
    <source>
        <strain evidence="1 2">BARC 318</strain>
    </source>
</reference>
<accession>A0A2K8NQU4</accession>
<dbReference type="RefSeq" id="WP_100609167.1">
    <property type="nucleotide sequence ID" value="NZ_CP024962.1"/>
</dbReference>
<evidence type="ECO:0000313" key="1">
    <source>
        <dbReference type="EMBL" id="ATZ16210.1"/>
    </source>
</evidence>
<dbReference type="OrthoDB" id="9797223at2"/>
<dbReference type="InterPro" id="IPR036390">
    <property type="entry name" value="WH_DNA-bd_sf"/>
</dbReference>
<dbReference type="GO" id="GO:0003700">
    <property type="term" value="F:DNA-binding transcription factor activity"/>
    <property type="evidence" value="ECO:0007669"/>
    <property type="project" value="InterPro"/>
</dbReference>
<dbReference type="PROSITE" id="PS51000">
    <property type="entry name" value="HTH_DEOR_2"/>
    <property type="match status" value="1"/>
</dbReference>
<dbReference type="Pfam" id="PF08220">
    <property type="entry name" value="HTH_DeoR"/>
    <property type="match status" value="1"/>
</dbReference>
<dbReference type="InterPro" id="IPR001034">
    <property type="entry name" value="DeoR_HTH"/>
</dbReference>
<dbReference type="EMBL" id="CP024962">
    <property type="protein sequence ID" value="ATZ16210.1"/>
    <property type="molecule type" value="Genomic_DNA"/>
</dbReference>
<dbReference type="PANTHER" id="PTHR30363">
    <property type="entry name" value="HTH-TYPE TRANSCRIPTIONAL REGULATOR SRLR-RELATED"/>
    <property type="match status" value="1"/>
</dbReference>
<organism evidence="1 2">
    <name type="scientific">Entomoplasma freundtii</name>
    <dbReference type="NCBI Taxonomy" id="74700"/>
    <lineage>
        <taxon>Bacteria</taxon>
        <taxon>Bacillati</taxon>
        <taxon>Mycoplasmatota</taxon>
        <taxon>Mollicutes</taxon>
        <taxon>Entomoplasmatales</taxon>
        <taxon>Entomoplasmataceae</taxon>
        <taxon>Entomoplasma</taxon>
    </lineage>
</organism>
<dbReference type="SMART" id="SM00420">
    <property type="entry name" value="HTH_DEOR"/>
    <property type="match status" value="1"/>
</dbReference>
<keyword evidence="2" id="KW-1185">Reference proteome</keyword>